<sequence>MSCMSARRIVMSDYPRETGSRTGRSAWRGRRWTAGMLVVTGALLTAGAAPENHTVEPGETLEDIAQRHETTVSALRRANDLADPNRIVAGSTLSIPGATGGGAGSGGHHVVRPGESLAMIGSRYGVTARQLADWNGLASRHHVKAGQRLNVGGPAARNVASRGGGEHRVAPGQTLSGIAQRFGVGVDRLAEANGIADPDRILPGSTLAIPGGWHCPVRGSARWVNDFGIAKPGGRFHNGVDLYAARGTRVVAPVPGRVEHVRGERAGLQFRLHGVDGHVYIGTHLDSLAVSGRVETGQTLGTVGTTGNARGTSPHLHFEIHADGDQIINPYPSLRDACG</sequence>
<feature type="domain" description="LysM" evidence="1">
    <location>
        <begin position="165"/>
        <end position="209"/>
    </location>
</feature>
<dbReference type="CDD" id="cd12797">
    <property type="entry name" value="M23_peptidase"/>
    <property type="match status" value="1"/>
</dbReference>
<dbReference type="InterPro" id="IPR036779">
    <property type="entry name" value="LysM_dom_sf"/>
</dbReference>
<organism evidence="2 3">
    <name type="scientific">Egibacter rhizosphaerae</name>
    <dbReference type="NCBI Taxonomy" id="1670831"/>
    <lineage>
        <taxon>Bacteria</taxon>
        <taxon>Bacillati</taxon>
        <taxon>Actinomycetota</taxon>
        <taxon>Nitriliruptoria</taxon>
        <taxon>Egibacterales</taxon>
        <taxon>Egibacteraceae</taxon>
        <taxon>Egibacter</taxon>
    </lineage>
</organism>
<dbReference type="PROSITE" id="PS51782">
    <property type="entry name" value="LYSM"/>
    <property type="match status" value="3"/>
</dbReference>
<dbReference type="KEGG" id="erz:ER308_01720"/>
<proteinExistence type="predicted"/>
<dbReference type="InterPro" id="IPR018392">
    <property type="entry name" value="LysM"/>
</dbReference>
<accession>A0A411YB66</accession>
<dbReference type="Gene3D" id="3.10.350.10">
    <property type="entry name" value="LysM domain"/>
    <property type="match status" value="3"/>
</dbReference>
<feature type="domain" description="LysM" evidence="1">
    <location>
        <begin position="107"/>
        <end position="151"/>
    </location>
</feature>
<gene>
    <name evidence="2" type="ORF">ER308_01720</name>
</gene>
<dbReference type="PANTHER" id="PTHR33734:SF22">
    <property type="entry name" value="MEMBRANE-BOUND LYTIC MUREIN TRANSGLYCOSYLASE D"/>
    <property type="match status" value="1"/>
</dbReference>
<evidence type="ECO:0000259" key="1">
    <source>
        <dbReference type="PROSITE" id="PS51782"/>
    </source>
</evidence>
<evidence type="ECO:0000313" key="3">
    <source>
        <dbReference type="Proteomes" id="UP000291469"/>
    </source>
</evidence>
<dbReference type="Pfam" id="PF01551">
    <property type="entry name" value="Peptidase_M23"/>
    <property type="match status" value="1"/>
</dbReference>
<dbReference type="Pfam" id="PF01476">
    <property type="entry name" value="LysM"/>
    <property type="match status" value="3"/>
</dbReference>
<dbReference type="EMBL" id="CP036402">
    <property type="protein sequence ID" value="QBI18412.1"/>
    <property type="molecule type" value="Genomic_DNA"/>
</dbReference>
<dbReference type="OrthoDB" id="9815939at2"/>
<dbReference type="Proteomes" id="UP000291469">
    <property type="component" value="Chromosome"/>
</dbReference>
<dbReference type="CDD" id="cd00118">
    <property type="entry name" value="LysM"/>
    <property type="match status" value="3"/>
</dbReference>
<dbReference type="SUPFAM" id="SSF54106">
    <property type="entry name" value="LysM domain"/>
    <property type="match status" value="3"/>
</dbReference>
<evidence type="ECO:0000313" key="2">
    <source>
        <dbReference type="EMBL" id="QBI18412.1"/>
    </source>
</evidence>
<protein>
    <submittedName>
        <fullName evidence="2">LysM peptidoglycan-binding domain-containing protein</fullName>
    </submittedName>
</protein>
<dbReference type="PANTHER" id="PTHR33734">
    <property type="entry name" value="LYSM DOMAIN-CONTAINING GPI-ANCHORED PROTEIN 2"/>
    <property type="match status" value="1"/>
</dbReference>
<dbReference type="Gene3D" id="2.70.70.10">
    <property type="entry name" value="Glucose Permease (Domain IIA)"/>
    <property type="match status" value="1"/>
</dbReference>
<dbReference type="AlphaFoldDB" id="A0A411YB66"/>
<name>A0A411YB66_9ACTN</name>
<reference evidence="2 3" key="1">
    <citation type="submission" date="2019-01" db="EMBL/GenBank/DDBJ databases">
        <title>Egibacter rhizosphaerae EGI 80759T.</title>
        <authorList>
            <person name="Chen D.-D."/>
            <person name="Tian Y."/>
            <person name="Jiao J.-Y."/>
            <person name="Zhang X.-T."/>
            <person name="Zhang Y.-G."/>
            <person name="Zhang Y."/>
            <person name="Xiao M."/>
            <person name="Shu W.-S."/>
            <person name="Li W.-J."/>
        </authorList>
    </citation>
    <scope>NUCLEOTIDE SEQUENCE [LARGE SCALE GENOMIC DNA]</scope>
    <source>
        <strain evidence="2 3">EGI 80759</strain>
    </source>
</reference>
<dbReference type="InterPro" id="IPR016047">
    <property type="entry name" value="M23ase_b-sheet_dom"/>
</dbReference>
<dbReference type="InterPro" id="IPR011055">
    <property type="entry name" value="Dup_hybrid_motif"/>
</dbReference>
<keyword evidence="3" id="KW-1185">Reference proteome</keyword>
<dbReference type="SMART" id="SM00257">
    <property type="entry name" value="LysM"/>
    <property type="match status" value="3"/>
</dbReference>
<dbReference type="SUPFAM" id="SSF51261">
    <property type="entry name" value="Duplicated hybrid motif"/>
    <property type="match status" value="1"/>
</dbReference>
<feature type="domain" description="LysM" evidence="1">
    <location>
        <begin position="51"/>
        <end position="95"/>
    </location>
</feature>